<gene>
    <name evidence="1" type="ORF">RPERSI_LOCUS13583</name>
</gene>
<keyword evidence="2" id="KW-1185">Reference proteome</keyword>
<protein>
    <submittedName>
        <fullName evidence="1">35229_t:CDS:1</fullName>
    </submittedName>
</protein>
<feature type="non-terminal residue" evidence="1">
    <location>
        <position position="426"/>
    </location>
</feature>
<evidence type="ECO:0000313" key="1">
    <source>
        <dbReference type="EMBL" id="CAG8745224.1"/>
    </source>
</evidence>
<proteinExistence type="predicted"/>
<organism evidence="1 2">
    <name type="scientific">Racocetra persica</name>
    <dbReference type="NCBI Taxonomy" id="160502"/>
    <lineage>
        <taxon>Eukaryota</taxon>
        <taxon>Fungi</taxon>
        <taxon>Fungi incertae sedis</taxon>
        <taxon>Mucoromycota</taxon>
        <taxon>Glomeromycotina</taxon>
        <taxon>Glomeromycetes</taxon>
        <taxon>Diversisporales</taxon>
        <taxon>Gigasporaceae</taxon>
        <taxon>Racocetra</taxon>
    </lineage>
</organism>
<name>A0ACA9QCH5_9GLOM</name>
<sequence length="426" mass="47607">KAVRINAVGSGMELDDLNVILRSKNLEGIVIPKVGSADDVKFVSRMIDLIAPDESRSKIRLLASIESALAIMNIKQIATSDPRLDALIFAAEDYCADVGIVRTRSRKEMLLARQTIVTAASAYELQAIDLVCVDFRNDNILTEECQEGREMGYLGKQAIHPRQIDIIQQMFLPDMQDVERAAHIVYGYEQHSKKGIGAFDLDGKMIDLPMVKWAERILARATTGGIIIPEIKKDEKTVTKKKMSPRTNSPPPSSYGLDDSFEYAEYNPGSSYYPSTPAGGQPSNINSQFYSTQCPVSPHSTPSLNRNNITDATATRAQARARNGSRKTKNNSTGLSSLLPRTLNVPRKILSSSAVQFFTLIVIYSFCITTICFIFSASYFLTLYDDTRRMLRNSRAWAKVKSGVREKISMLGDDWEEFLQNYFDHE</sequence>
<feature type="non-terminal residue" evidence="1">
    <location>
        <position position="1"/>
    </location>
</feature>
<reference evidence="1" key="1">
    <citation type="submission" date="2021-06" db="EMBL/GenBank/DDBJ databases">
        <authorList>
            <person name="Kallberg Y."/>
            <person name="Tangrot J."/>
            <person name="Rosling A."/>
        </authorList>
    </citation>
    <scope>NUCLEOTIDE SEQUENCE</scope>
    <source>
        <strain evidence="1">MA461A</strain>
    </source>
</reference>
<dbReference type="EMBL" id="CAJVQC010030319">
    <property type="protein sequence ID" value="CAG8745224.1"/>
    <property type="molecule type" value="Genomic_DNA"/>
</dbReference>
<dbReference type="Proteomes" id="UP000789920">
    <property type="component" value="Unassembled WGS sequence"/>
</dbReference>
<accession>A0ACA9QCH5</accession>
<comment type="caution">
    <text evidence="1">The sequence shown here is derived from an EMBL/GenBank/DDBJ whole genome shotgun (WGS) entry which is preliminary data.</text>
</comment>
<evidence type="ECO:0000313" key="2">
    <source>
        <dbReference type="Proteomes" id="UP000789920"/>
    </source>
</evidence>